<dbReference type="SUPFAM" id="SSF54373">
    <property type="entry name" value="FAD-linked reductases, C-terminal domain"/>
    <property type="match status" value="1"/>
</dbReference>
<organism evidence="5 6">
    <name type="scientific">Sphingobium cyanobacteriorum</name>
    <dbReference type="NCBI Taxonomy" id="3063954"/>
    <lineage>
        <taxon>Bacteria</taxon>
        <taxon>Pseudomonadati</taxon>
        <taxon>Pseudomonadota</taxon>
        <taxon>Alphaproteobacteria</taxon>
        <taxon>Sphingomonadales</taxon>
        <taxon>Sphingomonadaceae</taxon>
        <taxon>Sphingobium</taxon>
    </lineage>
</organism>
<dbReference type="Pfam" id="PF01593">
    <property type="entry name" value="Amino_oxidase"/>
    <property type="match status" value="1"/>
</dbReference>
<dbReference type="InterPro" id="IPR001613">
    <property type="entry name" value="Flavin_amine_oxidase"/>
</dbReference>
<dbReference type="PRINTS" id="PR00757">
    <property type="entry name" value="AMINEOXDASEF"/>
</dbReference>
<accession>A0ABT8ZSR4</accession>
<dbReference type="InterPro" id="IPR002937">
    <property type="entry name" value="Amino_oxidase"/>
</dbReference>
<dbReference type="Proteomes" id="UP001176471">
    <property type="component" value="Unassembled WGS sequence"/>
</dbReference>
<keyword evidence="6" id="KW-1185">Reference proteome</keyword>
<evidence type="ECO:0000256" key="2">
    <source>
        <dbReference type="ARBA" id="ARBA00005995"/>
    </source>
</evidence>
<comment type="cofactor">
    <cofactor evidence="1">
        <name>FAD</name>
        <dbReference type="ChEBI" id="CHEBI:57692"/>
    </cofactor>
</comment>
<gene>
    <name evidence="5" type="ORF">Q4610_21315</name>
</gene>
<protein>
    <submittedName>
        <fullName evidence="5">FAD-dependent oxidoreductase</fullName>
    </submittedName>
</protein>
<feature type="domain" description="Amine oxidase" evidence="4">
    <location>
        <begin position="28"/>
        <end position="181"/>
    </location>
</feature>
<dbReference type="EMBL" id="JAUQOM010000044">
    <property type="protein sequence ID" value="MDO7837575.1"/>
    <property type="molecule type" value="Genomic_DNA"/>
</dbReference>
<name>A0ABT8ZSR4_9SPHN</name>
<dbReference type="SUPFAM" id="SSF51905">
    <property type="entry name" value="FAD/NAD(P)-binding domain"/>
    <property type="match status" value="1"/>
</dbReference>
<proteinExistence type="inferred from homology"/>
<dbReference type="Gene3D" id="3.50.50.60">
    <property type="entry name" value="FAD/NAD(P)-binding domain"/>
    <property type="match status" value="1"/>
</dbReference>
<evidence type="ECO:0000259" key="4">
    <source>
        <dbReference type="Pfam" id="PF01593"/>
    </source>
</evidence>
<comment type="similarity">
    <text evidence="2">Belongs to the flavin monoamine oxidase family.</text>
</comment>
<dbReference type="InterPro" id="IPR036188">
    <property type="entry name" value="FAD/NAD-bd_sf"/>
</dbReference>
<dbReference type="InterPro" id="IPR050703">
    <property type="entry name" value="Flavin_MAO"/>
</dbReference>
<comment type="caution">
    <text evidence="5">The sequence shown here is derived from an EMBL/GenBank/DDBJ whole genome shotgun (WGS) entry which is preliminary data.</text>
</comment>
<evidence type="ECO:0000256" key="1">
    <source>
        <dbReference type="ARBA" id="ARBA00001974"/>
    </source>
</evidence>
<dbReference type="PANTHER" id="PTHR43563">
    <property type="entry name" value="AMINE OXIDASE"/>
    <property type="match status" value="1"/>
</dbReference>
<dbReference type="RefSeq" id="WP_304537797.1">
    <property type="nucleotide sequence ID" value="NZ_JAUQOM010000044.1"/>
</dbReference>
<evidence type="ECO:0000313" key="6">
    <source>
        <dbReference type="Proteomes" id="UP001176471"/>
    </source>
</evidence>
<reference evidence="5" key="1">
    <citation type="submission" date="2023-07" db="EMBL/GenBank/DDBJ databases">
        <title>Bacterial whole genome sequence for Sphingobium sp. HBC34.</title>
        <authorList>
            <person name="Le V."/>
            <person name="Ko S.-R."/>
            <person name="Ahn C.-Y."/>
            <person name="Oh H.-M."/>
        </authorList>
    </citation>
    <scope>NUCLEOTIDE SEQUENCE</scope>
    <source>
        <strain evidence="5">HBC34</strain>
    </source>
</reference>
<evidence type="ECO:0000256" key="3">
    <source>
        <dbReference type="ARBA" id="ARBA00023002"/>
    </source>
</evidence>
<keyword evidence="3" id="KW-0560">Oxidoreductase</keyword>
<dbReference type="PANTHER" id="PTHR43563:SF1">
    <property type="entry name" value="AMINE OXIDASE [FLAVIN-CONTAINING] B"/>
    <property type="match status" value="1"/>
</dbReference>
<evidence type="ECO:0000313" key="5">
    <source>
        <dbReference type="EMBL" id="MDO7837575.1"/>
    </source>
</evidence>
<sequence length="192" mass="21308">MAPLEIRHRSVRPISAKHAQASRFLQQSQISCVYDAPFWRAKGSSGRIVSNSGPLTVTFDNTVPGDPHGVIVGFIEGDQARLASQWSPEARRQSVLNTLVHHLGAEAGVPKEYVETSWAEEEWTRGCYGSNFPPGGWTKYGWLLQQPVGRLHWAGAETSLVWMNYMEGAVRSGERAADEVLQILQHERVASL</sequence>